<dbReference type="Proteomes" id="UP000081671">
    <property type="component" value="Unplaced"/>
</dbReference>
<feature type="region of interest" description="Disordered" evidence="1">
    <location>
        <begin position="1"/>
        <end position="21"/>
    </location>
</feature>
<reference evidence="4" key="1">
    <citation type="submission" date="2025-08" db="UniProtKB">
        <authorList>
            <consortium name="RefSeq"/>
        </authorList>
    </citation>
    <scope>IDENTIFICATION</scope>
    <source>
        <tissue evidence="4">Kidney</tissue>
    </source>
</reference>
<name>A0A1S3G0K0_DIPOR</name>
<dbReference type="PANTHER" id="PTHR11736">
    <property type="entry name" value="MELANOMA-ASSOCIATED ANTIGEN MAGE ANTIGEN"/>
    <property type="match status" value="1"/>
</dbReference>
<dbReference type="GO" id="GO:0005634">
    <property type="term" value="C:nucleus"/>
    <property type="evidence" value="ECO:0007669"/>
    <property type="project" value="TreeGrafter"/>
</dbReference>
<keyword evidence="3" id="KW-1185">Reference proteome</keyword>
<evidence type="ECO:0000313" key="4">
    <source>
        <dbReference type="RefSeq" id="XP_012882170.1"/>
    </source>
</evidence>
<accession>A0A1S3G0K0</accession>
<dbReference type="InterPro" id="IPR002190">
    <property type="entry name" value="MHD_dom"/>
</dbReference>
<dbReference type="GO" id="GO:0000122">
    <property type="term" value="P:negative regulation of transcription by RNA polymerase II"/>
    <property type="evidence" value="ECO:0007669"/>
    <property type="project" value="TreeGrafter"/>
</dbReference>
<protein>
    <submittedName>
        <fullName evidence="4">Melanoma-associated antigen 11-like</fullName>
    </submittedName>
</protein>
<evidence type="ECO:0000259" key="2">
    <source>
        <dbReference type="PROSITE" id="PS50838"/>
    </source>
</evidence>
<feature type="domain" description="MAGE" evidence="2">
    <location>
        <begin position="83"/>
        <end position="282"/>
    </location>
</feature>
<dbReference type="Gene3D" id="1.10.10.1210">
    <property type="entry name" value="MAGE homology domain, winged helix WH2 motif"/>
    <property type="match status" value="1"/>
</dbReference>
<dbReference type="InterPro" id="IPR037445">
    <property type="entry name" value="MAGE"/>
</dbReference>
<dbReference type="GeneID" id="105993444"/>
<dbReference type="InterPro" id="IPR041899">
    <property type="entry name" value="MAGE_WH2"/>
</dbReference>
<dbReference type="InterPro" id="IPR041898">
    <property type="entry name" value="MAGE_WH1"/>
</dbReference>
<dbReference type="SMART" id="SM01373">
    <property type="entry name" value="MAGE"/>
    <property type="match status" value="1"/>
</dbReference>
<dbReference type="Gene3D" id="1.10.10.1200">
    <property type="entry name" value="MAGE homology domain, winged helix WH1 motif"/>
    <property type="match status" value="1"/>
</dbReference>
<dbReference type="Pfam" id="PF01454">
    <property type="entry name" value="MAGE"/>
    <property type="match status" value="1"/>
</dbReference>
<dbReference type="KEGG" id="dord:105993444"/>
<dbReference type="InParanoid" id="A0A1S3G0K0"/>
<dbReference type="RefSeq" id="XP_012882170.1">
    <property type="nucleotide sequence ID" value="XM_013026716.1"/>
</dbReference>
<organism evidence="3 4">
    <name type="scientific">Dipodomys ordii</name>
    <name type="common">Ord's kangaroo rat</name>
    <dbReference type="NCBI Taxonomy" id="10020"/>
    <lineage>
        <taxon>Eukaryota</taxon>
        <taxon>Metazoa</taxon>
        <taxon>Chordata</taxon>
        <taxon>Craniata</taxon>
        <taxon>Vertebrata</taxon>
        <taxon>Euteleostomi</taxon>
        <taxon>Mammalia</taxon>
        <taxon>Eutheria</taxon>
        <taxon>Euarchontoglires</taxon>
        <taxon>Glires</taxon>
        <taxon>Rodentia</taxon>
        <taxon>Castorimorpha</taxon>
        <taxon>Heteromyidae</taxon>
        <taxon>Dipodomyinae</taxon>
        <taxon>Dipodomys</taxon>
    </lineage>
</organism>
<dbReference type="OrthoDB" id="205198at2759"/>
<sequence>MPYTFPSEFERGSQAQREATGLVHEQVPQAEEAFTCLMPPTLREVLEDLLDEAVREINEEDQESSDQARDLYLHDDKTVHMALRKEAISLVPYLLYKYWSSRPVTEMEMLNRITGGYQHYFSVILDKACVCMQLLFGIELKEVDPIVHTHVLVIAAGITYNGILSHVLGMPKTGLLIIILCIIFTEGNYATEDVIWKVLSRMEVYPDREHFLYGNPRKLLMEDFVWEQYLVYQQVPGSDPTVFMFRWGPRAYAETTKMKVLEHWAKFSRIDPRSFASLYDEALREEDGENTHDDTL</sequence>
<dbReference type="PANTHER" id="PTHR11736:SF153">
    <property type="entry name" value="MELANOMA-ASSOCIATED ANTIGEN 10"/>
    <property type="match status" value="1"/>
</dbReference>
<evidence type="ECO:0000313" key="3">
    <source>
        <dbReference type="Proteomes" id="UP000081671"/>
    </source>
</evidence>
<gene>
    <name evidence="4" type="primary">LOC105993444</name>
</gene>
<dbReference type="AlphaFoldDB" id="A0A1S3G0K0"/>
<dbReference type="PROSITE" id="PS50838">
    <property type="entry name" value="MAGE"/>
    <property type="match status" value="1"/>
</dbReference>
<proteinExistence type="predicted"/>
<evidence type="ECO:0000256" key="1">
    <source>
        <dbReference type="SAM" id="MobiDB-lite"/>
    </source>
</evidence>
<dbReference type="FunFam" id="1.10.10.1210:FF:000001">
    <property type="entry name" value="melanoma-associated antigen D1"/>
    <property type="match status" value="1"/>
</dbReference>